<dbReference type="PANTHER" id="PTHR43544:SF33">
    <property type="entry name" value="C-FACTOR"/>
    <property type="match status" value="1"/>
</dbReference>
<keyword evidence="2" id="KW-1185">Reference proteome</keyword>
<dbReference type="AlphaFoldDB" id="A0A8C4S283"/>
<dbReference type="GO" id="GO:0005737">
    <property type="term" value="C:cytoplasm"/>
    <property type="evidence" value="ECO:0007669"/>
    <property type="project" value="TreeGrafter"/>
</dbReference>
<dbReference type="SUPFAM" id="SSF51735">
    <property type="entry name" value="NAD(P)-binding Rossmann-fold domains"/>
    <property type="match status" value="1"/>
</dbReference>
<dbReference type="PANTHER" id="PTHR43544">
    <property type="entry name" value="SHORT-CHAIN DEHYDROGENASE/REDUCTASE"/>
    <property type="match status" value="1"/>
</dbReference>
<reference evidence="1" key="2">
    <citation type="submission" date="2025-08" db="UniProtKB">
        <authorList>
            <consortium name="Ensembl"/>
        </authorList>
    </citation>
    <scope>IDENTIFICATION</scope>
</reference>
<evidence type="ECO:0000313" key="2">
    <source>
        <dbReference type="Proteomes" id="UP000694620"/>
    </source>
</evidence>
<dbReference type="InterPro" id="IPR036291">
    <property type="entry name" value="NAD(P)-bd_dom_sf"/>
</dbReference>
<dbReference type="Pfam" id="PF00106">
    <property type="entry name" value="adh_short"/>
    <property type="match status" value="1"/>
</dbReference>
<dbReference type="InterPro" id="IPR002347">
    <property type="entry name" value="SDR_fam"/>
</dbReference>
<evidence type="ECO:0000313" key="1">
    <source>
        <dbReference type="Ensembl" id="ENSECRP00000010412.1"/>
    </source>
</evidence>
<dbReference type="Gene3D" id="3.40.50.720">
    <property type="entry name" value="NAD(P)-binding Rossmann-like Domain"/>
    <property type="match status" value="1"/>
</dbReference>
<evidence type="ECO:0008006" key="3">
    <source>
        <dbReference type="Google" id="ProtNLM"/>
    </source>
</evidence>
<dbReference type="GeneTree" id="ENSGT00940000163363"/>
<protein>
    <recommendedName>
        <fullName evidence="3">C-factor</fullName>
    </recommendedName>
</protein>
<reference evidence="1" key="3">
    <citation type="submission" date="2025-09" db="UniProtKB">
        <authorList>
            <consortium name="Ensembl"/>
        </authorList>
    </citation>
    <scope>IDENTIFICATION</scope>
</reference>
<sequence length="111" mass="12318">MFCGKAAVINISSLFGSIQKCSETFSMAQMYPYRISKAALNMLTRCLSLDLQKENILCVAIHPGWVKTDMGGTQAPLEVSDSIQGMLRVLSSLTEKNTGQFLDWQGQQLPW</sequence>
<name>A0A8C4S283_ERPCA</name>
<dbReference type="InterPro" id="IPR051468">
    <property type="entry name" value="Fungal_SecMetab_SDRs"/>
</dbReference>
<accession>A0A8C4S283</accession>
<organism evidence="1 2">
    <name type="scientific">Erpetoichthys calabaricus</name>
    <name type="common">Rope fish</name>
    <name type="synonym">Calamoichthys calabaricus</name>
    <dbReference type="NCBI Taxonomy" id="27687"/>
    <lineage>
        <taxon>Eukaryota</taxon>
        <taxon>Metazoa</taxon>
        <taxon>Chordata</taxon>
        <taxon>Craniata</taxon>
        <taxon>Vertebrata</taxon>
        <taxon>Euteleostomi</taxon>
        <taxon>Actinopterygii</taxon>
        <taxon>Polypteriformes</taxon>
        <taxon>Polypteridae</taxon>
        <taxon>Erpetoichthys</taxon>
    </lineage>
</organism>
<dbReference type="Ensembl" id="ENSECRT00000010585.1">
    <property type="protein sequence ID" value="ENSECRP00000010412.1"/>
    <property type="gene ID" value="ENSECRG00000006933.1"/>
</dbReference>
<reference evidence="1" key="1">
    <citation type="submission" date="2021-06" db="EMBL/GenBank/DDBJ databases">
        <authorList>
            <consortium name="Wellcome Sanger Institute Data Sharing"/>
        </authorList>
    </citation>
    <scope>NUCLEOTIDE SEQUENCE [LARGE SCALE GENOMIC DNA]</scope>
</reference>
<proteinExistence type="predicted"/>
<dbReference type="GO" id="GO:0016491">
    <property type="term" value="F:oxidoreductase activity"/>
    <property type="evidence" value="ECO:0007669"/>
    <property type="project" value="TreeGrafter"/>
</dbReference>
<dbReference type="Proteomes" id="UP000694620">
    <property type="component" value="Chromosome 9"/>
</dbReference>